<gene>
    <name evidence="2" type="ORF">H4W81_003037</name>
</gene>
<accession>A0ABR9KE14</accession>
<organism evidence="2 3">
    <name type="scientific">Nonomuraea africana</name>
    <dbReference type="NCBI Taxonomy" id="46171"/>
    <lineage>
        <taxon>Bacteria</taxon>
        <taxon>Bacillati</taxon>
        <taxon>Actinomycetota</taxon>
        <taxon>Actinomycetes</taxon>
        <taxon>Streptosporangiales</taxon>
        <taxon>Streptosporangiaceae</taxon>
        <taxon>Nonomuraea</taxon>
    </lineage>
</organism>
<feature type="region of interest" description="Disordered" evidence="1">
    <location>
        <begin position="1"/>
        <end position="168"/>
    </location>
</feature>
<protein>
    <submittedName>
        <fullName evidence="2">Uncharacterized protein</fullName>
    </submittedName>
</protein>
<name>A0ABR9KE14_9ACTN</name>
<dbReference type="EMBL" id="JADBEF010000001">
    <property type="protein sequence ID" value="MBE1560258.1"/>
    <property type="molecule type" value="Genomic_DNA"/>
</dbReference>
<dbReference type="Proteomes" id="UP000661607">
    <property type="component" value="Unassembled WGS sequence"/>
</dbReference>
<feature type="compositionally biased region" description="Basic and acidic residues" evidence="1">
    <location>
        <begin position="29"/>
        <end position="39"/>
    </location>
</feature>
<evidence type="ECO:0000256" key="1">
    <source>
        <dbReference type="SAM" id="MobiDB-lite"/>
    </source>
</evidence>
<evidence type="ECO:0000313" key="3">
    <source>
        <dbReference type="Proteomes" id="UP000661607"/>
    </source>
</evidence>
<proteinExistence type="predicted"/>
<feature type="compositionally biased region" description="Polar residues" evidence="1">
    <location>
        <begin position="1"/>
        <end position="24"/>
    </location>
</feature>
<reference evidence="2 3" key="1">
    <citation type="submission" date="2020-10" db="EMBL/GenBank/DDBJ databases">
        <title>Sequencing the genomes of 1000 actinobacteria strains.</title>
        <authorList>
            <person name="Klenk H.-P."/>
        </authorList>
    </citation>
    <scope>NUCLEOTIDE SEQUENCE [LARGE SCALE GENOMIC DNA]</scope>
    <source>
        <strain evidence="2 3">DSM 43748</strain>
    </source>
</reference>
<keyword evidence="3" id="KW-1185">Reference proteome</keyword>
<evidence type="ECO:0000313" key="2">
    <source>
        <dbReference type="EMBL" id="MBE1560258.1"/>
    </source>
</evidence>
<comment type="caution">
    <text evidence="2">The sequence shown here is derived from an EMBL/GenBank/DDBJ whole genome shotgun (WGS) entry which is preliminary data.</text>
</comment>
<sequence length="168" mass="17771">MAWNSGSTTSQRSSGATSSDTACSTAGRAHHDAAARVPDDVPQLCHAGLRVGGHDDRADQGGAEPAGQELGAVVQHQGDPITPADARTGEDGGAPLREPRGGRVVEPGGRLPVVEREERRVRRRRRPGGQQRSHGLAPERQQARGHDPPPRACLRTLPVGERGRSSTR</sequence>